<evidence type="ECO:0000259" key="6">
    <source>
        <dbReference type="Pfam" id="PF04932"/>
    </source>
</evidence>
<keyword evidence="7" id="KW-0436">Ligase</keyword>
<dbReference type="Pfam" id="PF04932">
    <property type="entry name" value="Wzy_C"/>
    <property type="match status" value="1"/>
</dbReference>
<reference evidence="7" key="1">
    <citation type="submission" date="2019-08" db="EMBL/GenBank/DDBJ databases">
        <title>Comparative genome analysis confer to the adaptation heavy metal polluted environment.</title>
        <authorList>
            <person name="Li Y."/>
        </authorList>
    </citation>
    <scope>NUCLEOTIDE SEQUENCE [LARGE SCALE GENOMIC DNA]</scope>
    <source>
        <strain evidence="7">P1</strain>
    </source>
</reference>
<dbReference type="KEGG" id="mrub:DEO27_011000"/>
<name>A0A5C1HZV9_9SPHI</name>
<keyword evidence="8" id="KW-1185">Reference proteome</keyword>
<evidence type="ECO:0000313" key="7">
    <source>
        <dbReference type="EMBL" id="QEM10531.1"/>
    </source>
</evidence>
<dbReference type="OrthoDB" id="817058at2"/>
<feature type="transmembrane region" description="Helical" evidence="5">
    <location>
        <begin position="224"/>
        <end position="245"/>
    </location>
</feature>
<feature type="transmembrane region" description="Helical" evidence="5">
    <location>
        <begin position="309"/>
        <end position="328"/>
    </location>
</feature>
<feature type="transmembrane region" description="Helical" evidence="5">
    <location>
        <begin position="257"/>
        <end position="278"/>
    </location>
</feature>
<proteinExistence type="predicted"/>
<dbReference type="InterPro" id="IPR007016">
    <property type="entry name" value="O-antigen_ligase-rel_domated"/>
</dbReference>
<keyword evidence="4 5" id="KW-0472">Membrane</keyword>
<organism evidence="7 8">
    <name type="scientific">Mucilaginibacter rubeus</name>
    <dbReference type="NCBI Taxonomy" id="2027860"/>
    <lineage>
        <taxon>Bacteria</taxon>
        <taxon>Pseudomonadati</taxon>
        <taxon>Bacteroidota</taxon>
        <taxon>Sphingobacteriia</taxon>
        <taxon>Sphingobacteriales</taxon>
        <taxon>Sphingobacteriaceae</taxon>
        <taxon>Mucilaginibacter</taxon>
    </lineage>
</organism>
<evidence type="ECO:0000256" key="4">
    <source>
        <dbReference type="ARBA" id="ARBA00023136"/>
    </source>
</evidence>
<gene>
    <name evidence="7" type="ORF">DEO27_011000</name>
</gene>
<keyword evidence="3 5" id="KW-1133">Transmembrane helix</keyword>
<feature type="transmembrane region" description="Helical" evidence="5">
    <location>
        <begin position="79"/>
        <end position="97"/>
    </location>
</feature>
<feature type="transmembrane region" description="Helical" evidence="5">
    <location>
        <begin position="50"/>
        <end position="67"/>
    </location>
</feature>
<evidence type="ECO:0000313" key="8">
    <source>
        <dbReference type="Proteomes" id="UP000251402"/>
    </source>
</evidence>
<evidence type="ECO:0000256" key="2">
    <source>
        <dbReference type="ARBA" id="ARBA00022692"/>
    </source>
</evidence>
<dbReference type="GO" id="GO:0016020">
    <property type="term" value="C:membrane"/>
    <property type="evidence" value="ECO:0007669"/>
    <property type="project" value="UniProtKB-SubCell"/>
</dbReference>
<feature type="transmembrane region" description="Helical" evidence="5">
    <location>
        <begin position="340"/>
        <end position="357"/>
    </location>
</feature>
<dbReference type="GO" id="GO:0016874">
    <property type="term" value="F:ligase activity"/>
    <property type="evidence" value="ECO:0007669"/>
    <property type="project" value="UniProtKB-KW"/>
</dbReference>
<sequence>MKIKLEDFNDGLFCFCLLSIFFPVKIYPLVFLFASFSFFFERKMIIKKGWVVYLVLYSTYAIISFVVSGNYDELRLTNFYKIFVNFIFLISSINWLYNKETDKLIRYVDNVLHFTFFLVFIQLMLYHKQSNFQYLAGVKSSGEGTDIYNNTLYFWGLDNKNLFGARIVTIGFPYILIGAARFNRISLSRILLVIILAYISMSRTPIFALISGVAYIIWKMPGRYIKLSFFVLIALITPFVLNSVLRIDTLTSSSDGMGLRLIYWAAFFVNFDKISIWGEGFLSSDKFLDKYALIYMGEPNIHNTFLNNYLDFGILGLSFYVLFLITLFRYGKSLFNNRAYWVTAFIPLLATMMVLFPGYDNDIIVYLILIFIIGQLKSFNYNKCTYSMSL</sequence>
<feature type="transmembrane region" description="Helical" evidence="5">
    <location>
        <begin position="190"/>
        <end position="218"/>
    </location>
</feature>
<evidence type="ECO:0000256" key="5">
    <source>
        <dbReference type="SAM" id="Phobius"/>
    </source>
</evidence>
<comment type="subcellular location">
    <subcellularLocation>
        <location evidence="1">Membrane</location>
        <topology evidence="1">Multi-pass membrane protein</topology>
    </subcellularLocation>
</comment>
<feature type="transmembrane region" description="Helical" evidence="5">
    <location>
        <begin position="163"/>
        <end position="183"/>
    </location>
</feature>
<evidence type="ECO:0000256" key="1">
    <source>
        <dbReference type="ARBA" id="ARBA00004141"/>
    </source>
</evidence>
<dbReference type="AlphaFoldDB" id="A0A5C1HZV9"/>
<dbReference type="Proteomes" id="UP000251402">
    <property type="component" value="Chromosome"/>
</dbReference>
<evidence type="ECO:0000256" key="3">
    <source>
        <dbReference type="ARBA" id="ARBA00022989"/>
    </source>
</evidence>
<feature type="transmembrane region" description="Helical" evidence="5">
    <location>
        <begin position="104"/>
        <end position="125"/>
    </location>
</feature>
<dbReference type="EMBL" id="CP043450">
    <property type="protein sequence ID" value="QEM10531.1"/>
    <property type="molecule type" value="Genomic_DNA"/>
</dbReference>
<protein>
    <submittedName>
        <fullName evidence="7">O-antigen ligase family protein</fullName>
    </submittedName>
</protein>
<feature type="transmembrane region" description="Helical" evidence="5">
    <location>
        <begin position="12"/>
        <end position="38"/>
    </location>
</feature>
<accession>A0A5C1HZV9</accession>
<feature type="transmembrane region" description="Helical" evidence="5">
    <location>
        <begin position="363"/>
        <end position="381"/>
    </location>
</feature>
<keyword evidence="2 5" id="KW-0812">Transmembrane</keyword>
<feature type="domain" description="O-antigen ligase-related" evidence="6">
    <location>
        <begin position="191"/>
        <end position="321"/>
    </location>
</feature>